<dbReference type="PANTHER" id="PTHR43450:SF4">
    <property type="entry name" value="ASPARTATE--TRNA LIGASE"/>
    <property type="match status" value="1"/>
</dbReference>
<evidence type="ECO:0000259" key="12">
    <source>
        <dbReference type="PROSITE" id="PS50862"/>
    </source>
</evidence>
<dbReference type="Gene3D" id="3.30.930.10">
    <property type="entry name" value="Bira Bifunctional Protein, Domain 2"/>
    <property type="match status" value="1"/>
</dbReference>
<dbReference type="PROSITE" id="PS50862">
    <property type="entry name" value="AA_TRNA_LIGASE_II"/>
    <property type="match status" value="1"/>
</dbReference>
<evidence type="ECO:0000256" key="8">
    <source>
        <dbReference type="ARBA" id="ARBA00022917"/>
    </source>
</evidence>
<dbReference type="GO" id="GO:0004815">
    <property type="term" value="F:aspartate-tRNA ligase activity"/>
    <property type="evidence" value="ECO:0007669"/>
    <property type="project" value="UniProtKB-EC"/>
</dbReference>
<evidence type="ECO:0000256" key="1">
    <source>
        <dbReference type="ARBA" id="ARBA00004496"/>
    </source>
</evidence>
<dbReference type="InterPro" id="IPR045864">
    <property type="entry name" value="aa-tRNA-synth_II/BPL/LPL"/>
</dbReference>
<dbReference type="SUPFAM" id="SSF55681">
    <property type="entry name" value="Class II aaRS and biotin synthetases"/>
    <property type="match status" value="1"/>
</dbReference>
<dbReference type="EMBL" id="PVQB02000174">
    <property type="protein sequence ID" value="KAF4341801.1"/>
    <property type="molecule type" value="Genomic_DNA"/>
</dbReference>
<feature type="region of interest" description="Disordered" evidence="11">
    <location>
        <begin position="1"/>
        <end position="23"/>
    </location>
</feature>
<dbReference type="GO" id="GO:0017101">
    <property type="term" value="C:aminoacyl-tRNA synthetase multienzyme complex"/>
    <property type="evidence" value="ECO:0007669"/>
    <property type="project" value="TreeGrafter"/>
</dbReference>
<feature type="region of interest" description="Disordered" evidence="11">
    <location>
        <begin position="325"/>
        <end position="347"/>
    </location>
</feature>
<comment type="subcellular location">
    <subcellularLocation>
        <location evidence="1">Cytoplasm</location>
    </subcellularLocation>
</comment>
<evidence type="ECO:0000256" key="7">
    <source>
        <dbReference type="ARBA" id="ARBA00022840"/>
    </source>
</evidence>
<dbReference type="InterPro" id="IPR004523">
    <property type="entry name" value="Asp-tRNA_synthase_2"/>
</dbReference>
<dbReference type="EC" id="6.1.1.12" evidence="3"/>
<evidence type="ECO:0000256" key="3">
    <source>
        <dbReference type="ARBA" id="ARBA00012841"/>
    </source>
</evidence>
<name>A0A9P5DYE3_9HYPO</name>
<dbReference type="InterPro" id="IPR002312">
    <property type="entry name" value="Asp/Asn-tRNA-synth_IIb"/>
</dbReference>
<keyword evidence="8" id="KW-0648">Protein biosynthesis</keyword>
<keyword evidence="4" id="KW-0963">Cytoplasm</keyword>
<evidence type="ECO:0000256" key="2">
    <source>
        <dbReference type="ARBA" id="ARBA00005312"/>
    </source>
</evidence>
<accession>A0A9P5DYE3</accession>
<evidence type="ECO:0000256" key="4">
    <source>
        <dbReference type="ARBA" id="ARBA00022490"/>
    </source>
</evidence>
<dbReference type="GO" id="GO:0005524">
    <property type="term" value="F:ATP binding"/>
    <property type="evidence" value="ECO:0007669"/>
    <property type="project" value="UniProtKB-KW"/>
</dbReference>
<sequence>MRFQAHATMTSHSGGKNANITHSNKVDTSIEGRVINLVLRDDGAFAKGTIDLDTVDESTTVIAQKLTPESIIRAWAAPMDSLDGGFAIAVQVWKLTSLADAVTDLPAPIISHLAPGDVDKPAPDASLLILNERLNNRIIDVRVAATGAVIKLFSGAYELAVEHLVGQGFHWIHTPALINYRNPGDDDYFSVNYIDGQEAWLTQTGEYHLFMALSAGLERVFDISTVFRREKEVTTRHLTEFTALEVVFNLQHNWEEVLEHAESLFTHIIHGLQEREKYKGLLKLAKRLNSSAGEIRLGTDVDGHLPRVRFSEAKALLRNKLGFPDTQDQDDLTKEEEKALGQHLANSESEFGPPTDLFLLTHFPKHLRTYNVKTTEEDPSITYGFDAILGGQEACTGFQAIHDHRELRAAMQARNPPLDPDDDMWRPWMGSYEAGAPPQGGFGIGLNRLLQGFLGLSYIHETTLWPRDPTRLAP</sequence>
<reference evidence="13" key="1">
    <citation type="journal article" date="2017" name="Mycologia">
        <title>Fusarium algeriense, sp. nov., a novel toxigenic crown rot pathogen of durum wheat from Algeria is nested in the Fusarium burgessii species complex.</title>
        <authorList>
            <person name="Laraba I."/>
            <person name="Keddad A."/>
            <person name="Boureghda H."/>
            <person name="Abdallah N."/>
            <person name="Vaughan M.M."/>
            <person name="Proctor R.H."/>
            <person name="Busman M."/>
            <person name="O'Donnell K."/>
        </authorList>
    </citation>
    <scope>NUCLEOTIDE SEQUENCE</scope>
    <source>
        <strain evidence="13">NRRL 25174</strain>
    </source>
</reference>
<evidence type="ECO:0000313" key="14">
    <source>
        <dbReference type="Proteomes" id="UP000730481"/>
    </source>
</evidence>
<dbReference type="OrthoDB" id="372395at2759"/>
<comment type="caution">
    <text evidence="13">The sequence shown here is derived from an EMBL/GenBank/DDBJ whole genome shotgun (WGS) entry which is preliminary data.</text>
</comment>
<evidence type="ECO:0000256" key="9">
    <source>
        <dbReference type="ARBA" id="ARBA00023146"/>
    </source>
</evidence>
<dbReference type="GO" id="GO:0005829">
    <property type="term" value="C:cytosol"/>
    <property type="evidence" value="ECO:0007669"/>
    <property type="project" value="TreeGrafter"/>
</dbReference>
<dbReference type="GO" id="GO:0003723">
    <property type="term" value="F:RNA binding"/>
    <property type="evidence" value="ECO:0007669"/>
    <property type="project" value="TreeGrafter"/>
</dbReference>
<evidence type="ECO:0000256" key="10">
    <source>
        <dbReference type="ARBA" id="ARBA00047904"/>
    </source>
</evidence>
<proteinExistence type="inferred from homology"/>
<evidence type="ECO:0000256" key="6">
    <source>
        <dbReference type="ARBA" id="ARBA00022741"/>
    </source>
</evidence>
<protein>
    <recommendedName>
        <fullName evidence="3">aspartate--tRNA ligase</fullName>
        <ecNumber evidence="3">6.1.1.12</ecNumber>
    </recommendedName>
</protein>
<comment type="similarity">
    <text evidence="2">Belongs to the class-II aminoacyl-tRNA synthetase family. Type 2 subfamily.</text>
</comment>
<gene>
    <name evidence="13" type="ORF">FBEOM_4258</name>
</gene>
<reference evidence="13" key="2">
    <citation type="submission" date="2020-02" db="EMBL/GenBank/DDBJ databases">
        <title>Identification and distribution of gene clusters putatively required for synthesis of sphingolipid metabolism inhibitors in phylogenetically diverse species of the filamentous fungus Fusarium.</title>
        <authorList>
            <person name="Kim H.-S."/>
            <person name="Busman M."/>
            <person name="Brown D.W."/>
            <person name="Divon H."/>
            <person name="Uhlig S."/>
            <person name="Proctor R.H."/>
        </authorList>
    </citation>
    <scope>NUCLEOTIDE SEQUENCE</scope>
    <source>
        <strain evidence="13">NRRL 25174</strain>
    </source>
</reference>
<feature type="compositionally biased region" description="Basic and acidic residues" evidence="11">
    <location>
        <begin position="331"/>
        <end position="340"/>
    </location>
</feature>
<organism evidence="13 14">
    <name type="scientific">Fusarium beomiforme</name>
    <dbReference type="NCBI Taxonomy" id="44412"/>
    <lineage>
        <taxon>Eukaryota</taxon>
        <taxon>Fungi</taxon>
        <taxon>Dikarya</taxon>
        <taxon>Ascomycota</taxon>
        <taxon>Pezizomycotina</taxon>
        <taxon>Sordariomycetes</taxon>
        <taxon>Hypocreomycetidae</taxon>
        <taxon>Hypocreales</taxon>
        <taxon>Nectriaceae</taxon>
        <taxon>Fusarium</taxon>
        <taxon>Fusarium burgessii species complex</taxon>
    </lineage>
</organism>
<keyword evidence="7" id="KW-0067">ATP-binding</keyword>
<dbReference type="AlphaFoldDB" id="A0A9P5DYE3"/>
<keyword evidence="9" id="KW-0030">Aminoacyl-tRNA synthetase</keyword>
<dbReference type="GO" id="GO:0006422">
    <property type="term" value="P:aspartyl-tRNA aminoacylation"/>
    <property type="evidence" value="ECO:0007669"/>
    <property type="project" value="InterPro"/>
</dbReference>
<dbReference type="InterPro" id="IPR006195">
    <property type="entry name" value="aa-tRNA-synth_II"/>
</dbReference>
<dbReference type="Pfam" id="PF00152">
    <property type="entry name" value="tRNA-synt_2"/>
    <property type="match status" value="1"/>
</dbReference>
<dbReference type="PANTHER" id="PTHR43450">
    <property type="entry name" value="ASPARTYL-TRNA SYNTHETASE"/>
    <property type="match status" value="1"/>
</dbReference>
<feature type="domain" description="Aminoacyl-transfer RNA synthetases class-II family profile" evidence="12">
    <location>
        <begin position="162"/>
        <end position="474"/>
    </location>
</feature>
<keyword evidence="14" id="KW-1185">Reference proteome</keyword>
<feature type="compositionally biased region" description="Polar residues" evidence="11">
    <location>
        <begin position="7"/>
        <end position="23"/>
    </location>
</feature>
<evidence type="ECO:0000256" key="11">
    <source>
        <dbReference type="SAM" id="MobiDB-lite"/>
    </source>
</evidence>
<comment type="catalytic activity">
    <reaction evidence="10">
        <text>tRNA(Asp) + L-aspartate + ATP = L-aspartyl-tRNA(Asp) + AMP + diphosphate</text>
        <dbReference type="Rhea" id="RHEA:19649"/>
        <dbReference type="Rhea" id="RHEA-COMP:9660"/>
        <dbReference type="Rhea" id="RHEA-COMP:9678"/>
        <dbReference type="ChEBI" id="CHEBI:29991"/>
        <dbReference type="ChEBI" id="CHEBI:30616"/>
        <dbReference type="ChEBI" id="CHEBI:33019"/>
        <dbReference type="ChEBI" id="CHEBI:78442"/>
        <dbReference type="ChEBI" id="CHEBI:78516"/>
        <dbReference type="ChEBI" id="CHEBI:456215"/>
        <dbReference type="EC" id="6.1.1.12"/>
    </reaction>
</comment>
<evidence type="ECO:0000256" key="5">
    <source>
        <dbReference type="ARBA" id="ARBA00022598"/>
    </source>
</evidence>
<dbReference type="InterPro" id="IPR004364">
    <property type="entry name" value="Aa-tRNA-synt_II"/>
</dbReference>
<dbReference type="PRINTS" id="PR01042">
    <property type="entry name" value="TRNASYNTHASP"/>
</dbReference>
<keyword evidence="5 13" id="KW-0436">Ligase</keyword>
<evidence type="ECO:0000313" key="13">
    <source>
        <dbReference type="EMBL" id="KAF4341801.1"/>
    </source>
</evidence>
<keyword evidence="6" id="KW-0547">Nucleotide-binding</keyword>
<dbReference type="Proteomes" id="UP000730481">
    <property type="component" value="Unassembled WGS sequence"/>
</dbReference>